<evidence type="ECO:0000313" key="2">
    <source>
        <dbReference type="EMBL" id="VFU14105.1"/>
    </source>
</evidence>
<organism evidence="2">
    <name type="scientific">anaerobic digester metagenome</name>
    <dbReference type="NCBI Taxonomy" id="1263854"/>
    <lineage>
        <taxon>unclassified sequences</taxon>
        <taxon>metagenomes</taxon>
        <taxon>ecological metagenomes</taxon>
    </lineage>
</organism>
<dbReference type="EMBL" id="CAADRM010000087">
    <property type="protein sequence ID" value="VFU14105.1"/>
    <property type="molecule type" value="Genomic_DNA"/>
</dbReference>
<dbReference type="NCBIfam" id="TIGR02914">
    <property type="entry name" value="EpsI_fam"/>
    <property type="match status" value="1"/>
</dbReference>
<evidence type="ECO:0000259" key="1">
    <source>
        <dbReference type="Pfam" id="PF11984"/>
    </source>
</evidence>
<gene>
    <name evidence="2" type="ORF">SCFA_250020</name>
</gene>
<dbReference type="PROSITE" id="PS51257">
    <property type="entry name" value="PROKAR_LIPOPROTEIN"/>
    <property type="match status" value="1"/>
</dbReference>
<name>A0A485LYS2_9ZZZZ</name>
<feature type="domain" description="Methanolan biosynthesis EpsI" evidence="1">
    <location>
        <begin position="11"/>
        <end position="206"/>
    </location>
</feature>
<dbReference type="Pfam" id="PF11984">
    <property type="entry name" value="DUF3485"/>
    <property type="match status" value="1"/>
</dbReference>
<dbReference type="InterPro" id="IPR014263">
    <property type="entry name" value="Methanolan_biosynth_EpsI"/>
</dbReference>
<accession>A0A485LYS2</accession>
<reference evidence="2" key="1">
    <citation type="submission" date="2019-03" db="EMBL/GenBank/DDBJ databases">
        <authorList>
            <person name="Hao L."/>
        </authorList>
    </citation>
    <scope>NUCLEOTIDE SEQUENCE</scope>
</reference>
<dbReference type="AlphaFoldDB" id="A0A485LYS2"/>
<proteinExistence type="predicted"/>
<protein>
    <recommendedName>
        <fullName evidence="1">Methanolan biosynthesis EpsI domain-containing protein</fullName>
    </recommendedName>
</protein>
<sequence>MDRTKKNAVYILVLALSVYGSSSCLKRALYSELTCMYTVPDTIGPWVGSDVDTDIEGLKEAIGAQRVVFRTYRHGRDEVSLYLAYYKDVNSANMVHAPEVCYTGQGWTMKENDIVPRTLGPQHAMVNRMVIEKVGRQELVYAWWQTGGKTIPRNSVNRFYQVMRSITGKHPSTVWVRISVALSDETAGDEERLMMFGARLMPLLGNYFTGS</sequence>